<dbReference type="RefSeq" id="WP_024544198.1">
    <property type="nucleotide sequence ID" value="NZ_BPLV01000002.1"/>
</dbReference>
<evidence type="ECO:0000256" key="4">
    <source>
        <dbReference type="ARBA" id="ARBA00023136"/>
    </source>
</evidence>
<evidence type="ECO:0000313" key="7">
    <source>
        <dbReference type="EMBL" id="VEU56428.1"/>
    </source>
</evidence>
<keyword evidence="2 5" id="KW-0812">Transmembrane</keyword>
<dbReference type="GO" id="GO:0016020">
    <property type="term" value="C:membrane"/>
    <property type="evidence" value="ECO:0007669"/>
    <property type="project" value="UniProtKB-SubCell"/>
</dbReference>
<protein>
    <recommendedName>
        <fullName evidence="6">RDD domain-containing protein</fullName>
    </recommendedName>
</protein>
<feature type="transmembrane region" description="Helical" evidence="5">
    <location>
        <begin position="104"/>
        <end position="120"/>
    </location>
</feature>
<evidence type="ECO:0000256" key="1">
    <source>
        <dbReference type="ARBA" id="ARBA00004141"/>
    </source>
</evidence>
<comment type="subcellular location">
    <subcellularLocation>
        <location evidence="1">Membrane</location>
        <topology evidence="1">Multi-pass membrane protein</topology>
    </subcellularLocation>
</comment>
<dbReference type="AlphaFoldDB" id="A0A448ZYW4"/>
<evidence type="ECO:0000256" key="3">
    <source>
        <dbReference type="ARBA" id="ARBA00022989"/>
    </source>
</evidence>
<dbReference type="EMBL" id="LR214939">
    <property type="protein sequence ID" value="VEU56428.1"/>
    <property type="molecule type" value="Genomic_DNA"/>
</dbReference>
<feature type="transmembrane region" description="Helical" evidence="5">
    <location>
        <begin position="49"/>
        <end position="71"/>
    </location>
</feature>
<evidence type="ECO:0000259" key="6">
    <source>
        <dbReference type="Pfam" id="PF06271"/>
    </source>
</evidence>
<reference evidence="7" key="1">
    <citation type="submission" date="2019-01" db="EMBL/GenBank/DDBJ databases">
        <authorList>
            <consortium name="Pathogen Informatics"/>
        </authorList>
    </citation>
    <scope>NUCLEOTIDE SEQUENCE [LARGE SCALE GENOMIC DNA]</scope>
    <source>
        <strain evidence="7">NCTC10113</strain>
    </source>
</reference>
<evidence type="ECO:0000256" key="2">
    <source>
        <dbReference type="ARBA" id="ARBA00022692"/>
    </source>
</evidence>
<organism evidence="7">
    <name type="scientific">Metamycoplasma salivarium</name>
    <name type="common">Mycoplasma salivarium</name>
    <dbReference type="NCBI Taxonomy" id="2124"/>
    <lineage>
        <taxon>Bacteria</taxon>
        <taxon>Bacillati</taxon>
        <taxon>Mycoplasmatota</taxon>
        <taxon>Mycoplasmoidales</taxon>
        <taxon>Metamycoplasmataceae</taxon>
        <taxon>Metamycoplasma</taxon>
    </lineage>
</organism>
<dbReference type="InterPro" id="IPR010432">
    <property type="entry name" value="RDD"/>
</dbReference>
<geneLocation type="plasmid" evidence="7">
    <name>2</name>
</geneLocation>
<evidence type="ECO:0000256" key="5">
    <source>
        <dbReference type="SAM" id="Phobius"/>
    </source>
</evidence>
<keyword evidence="7" id="KW-0614">Plasmid</keyword>
<feature type="transmembrane region" description="Helical" evidence="5">
    <location>
        <begin position="12"/>
        <end position="37"/>
    </location>
</feature>
<sequence length="216" mass="25694">MIKIQKKANFWIRLLATFIDCILFLSIATGTSFLVFNYKTGNYFYRYNYYFWLLFLSLYLAFFFIVLPIIWKGKTIGMAICRIMIIKQFKEDKLPRVIFDRQRLFSFLWIIILLSFMIFIHPDTFLEAIQGKTLKTYQRAFLIIPTVLSSLALITDIFFISSNLRANRIGLNDKLSRTFTVWINKFEFVEAEDKEEIFASQIKPKPRILPNIKIEN</sequence>
<dbReference type="Pfam" id="PF06271">
    <property type="entry name" value="RDD"/>
    <property type="match status" value="1"/>
</dbReference>
<feature type="transmembrane region" description="Helical" evidence="5">
    <location>
        <begin position="140"/>
        <end position="160"/>
    </location>
</feature>
<keyword evidence="3 5" id="KW-1133">Transmembrane helix</keyword>
<accession>A0A448ZYW4</accession>
<gene>
    <name evidence="7" type="ORF">NCTC10113_01337</name>
</gene>
<keyword evidence="4 5" id="KW-0472">Membrane</keyword>
<feature type="domain" description="RDD" evidence="6">
    <location>
        <begin position="8"/>
        <end position="144"/>
    </location>
</feature>
<name>A0A448ZYW4_METSV</name>
<proteinExistence type="predicted"/>